<dbReference type="PROSITE" id="PS50005">
    <property type="entry name" value="TPR"/>
    <property type="match status" value="2"/>
</dbReference>
<comment type="caution">
    <text evidence="2">The sequence shown here is derived from an EMBL/GenBank/DDBJ whole genome shotgun (WGS) entry which is preliminary data.</text>
</comment>
<sequence length="175" mass="19292">MARIFHLLSAGLLTIALGGCETVAGSVAVVDDAGTTVTISEPGDVKYYPSDEPLRLGEEYFNRGIYGTAEKYFQSAVEKAPKDVSAWIGLAASYDRLGRFDLADHAYGQAIKLGGETTQILNNLGYSYMLRGKLTAARTKFMEAYRREPDNPTVLNNINLLNSSYRFIERELPPQ</sequence>
<dbReference type="Pfam" id="PF13432">
    <property type="entry name" value="TPR_16"/>
    <property type="match status" value="1"/>
</dbReference>
<proteinExistence type="predicted"/>
<dbReference type="InterPro" id="IPR019734">
    <property type="entry name" value="TPR_rpt"/>
</dbReference>
<feature type="repeat" description="TPR" evidence="1">
    <location>
        <begin position="50"/>
        <end position="83"/>
    </location>
</feature>
<accession>A0ABS5GHA1</accession>
<dbReference type="PROSITE" id="PS51257">
    <property type="entry name" value="PROKAR_LIPOPROTEIN"/>
    <property type="match status" value="1"/>
</dbReference>
<name>A0ABS5GHA1_9BRAD</name>
<dbReference type="SUPFAM" id="SSF48452">
    <property type="entry name" value="TPR-like"/>
    <property type="match status" value="1"/>
</dbReference>
<dbReference type="PANTHER" id="PTHR12558">
    <property type="entry name" value="CELL DIVISION CYCLE 16,23,27"/>
    <property type="match status" value="1"/>
</dbReference>
<dbReference type="Proteomes" id="UP001314635">
    <property type="component" value="Unassembled WGS sequence"/>
</dbReference>
<dbReference type="EMBL" id="JAFCLK010000040">
    <property type="protein sequence ID" value="MBR1140394.1"/>
    <property type="molecule type" value="Genomic_DNA"/>
</dbReference>
<dbReference type="InterPro" id="IPR011990">
    <property type="entry name" value="TPR-like_helical_dom_sf"/>
</dbReference>
<organism evidence="2 3">
    <name type="scientific">Bradyrhizobium denitrificans</name>
    <dbReference type="NCBI Taxonomy" id="2734912"/>
    <lineage>
        <taxon>Bacteria</taxon>
        <taxon>Pseudomonadati</taxon>
        <taxon>Pseudomonadota</taxon>
        <taxon>Alphaproteobacteria</taxon>
        <taxon>Hyphomicrobiales</taxon>
        <taxon>Nitrobacteraceae</taxon>
        <taxon>Bradyrhizobium</taxon>
    </lineage>
</organism>
<dbReference type="SMART" id="SM00028">
    <property type="entry name" value="TPR"/>
    <property type="match status" value="3"/>
</dbReference>
<dbReference type="PANTHER" id="PTHR12558:SF13">
    <property type="entry name" value="CELL DIVISION CYCLE PROTEIN 27 HOMOLOG"/>
    <property type="match status" value="1"/>
</dbReference>
<keyword evidence="3" id="KW-1185">Reference proteome</keyword>
<feature type="repeat" description="TPR" evidence="1">
    <location>
        <begin position="118"/>
        <end position="151"/>
    </location>
</feature>
<protein>
    <submittedName>
        <fullName evidence="2">Tetratricopeptide repeat protein</fullName>
    </submittedName>
</protein>
<keyword evidence="1" id="KW-0802">TPR repeat</keyword>
<evidence type="ECO:0000313" key="3">
    <source>
        <dbReference type="Proteomes" id="UP001314635"/>
    </source>
</evidence>
<evidence type="ECO:0000313" key="2">
    <source>
        <dbReference type="EMBL" id="MBR1140394.1"/>
    </source>
</evidence>
<evidence type="ECO:0000256" key="1">
    <source>
        <dbReference type="PROSITE-ProRule" id="PRU00339"/>
    </source>
</evidence>
<dbReference type="Gene3D" id="1.25.40.10">
    <property type="entry name" value="Tetratricopeptide repeat domain"/>
    <property type="match status" value="1"/>
</dbReference>
<reference evidence="3" key="1">
    <citation type="journal article" date="2021" name="ISME J.">
        <title>Evolutionary origin and ecological implication of a unique nif island in free-living Bradyrhizobium lineages.</title>
        <authorList>
            <person name="Tao J."/>
        </authorList>
    </citation>
    <scope>NUCLEOTIDE SEQUENCE [LARGE SCALE GENOMIC DNA]</scope>
    <source>
        <strain evidence="3">SZCCT0094</strain>
    </source>
</reference>
<gene>
    <name evidence="2" type="ORF">JQ619_32015</name>
</gene>